<dbReference type="RefSeq" id="WP_191943597.1">
    <property type="nucleotide sequence ID" value="NZ_JACYNP010000002.1"/>
</dbReference>
<dbReference type="SUPFAM" id="SSF52768">
    <property type="entry name" value="Arginase/deacetylase"/>
    <property type="match status" value="1"/>
</dbReference>
<evidence type="ECO:0000256" key="2">
    <source>
        <dbReference type="ARBA" id="ARBA00022801"/>
    </source>
</evidence>
<name>A0ABR9A644_9PSED</name>
<evidence type="ECO:0000256" key="3">
    <source>
        <dbReference type="PROSITE-ProRule" id="PRU00742"/>
    </source>
</evidence>
<keyword evidence="5" id="KW-1185">Reference proteome</keyword>
<dbReference type="CDD" id="cd11589">
    <property type="entry name" value="Agmatinase_like_1"/>
    <property type="match status" value="1"/>
</dbReference>
<organism evidence="4 5">
    <name type="scientific">Pseudomonas lutea</name>
    <dbReference type="NCBI Taxonomy" id="243924"/>
    <lineage>
        <taxon>Bacteria</taxon>
        <taxon>Pseudomonadati</taxon>
        <taxon>Pseudomonadota</taxon>
        <taxon>Gammaproteobacteria</taxon>
        <taxon>Pseudomonadales</taxon>
        <taxon>Pseudomonadaceae</taxon>
        <taxon>Pseudomonas</taxon>
    </lineage>
</organism>
<protein>
    <submittedName>
        <fullName evidence="4">Agmatinase</fullName>
    </submittedName>
</protein>
<proteinExistence type="inferred from homology"/>
<dbReference type="EMBL" id="JACYNP010000002">
    <property type="protein sequence ID" value="MBD8120993.1"/>
    <property type="molecule type" value="Genomic_DNA"/>
</dbReference>
<comment type="similarity">
    <text evidence="3">Belongs to the arginase family.</text>
</comment>
<keyword evidence="2" id="KW-0378">Hydrolase</keyword>
<dbReference type="PANTHER" id="PTHR11358">
    <property type="entry name" value="ARGINASE/AGMATINASE"/>
    <property type="match status" value="1"/>
</dbReference>
<dbReference type="PROSITE" id="PS51409">
    <property type="entry name" value="ARGINASE_2"/>
    <property type="match status" value="1"/>
</dbReference>
<evidence type="ECO:0000313" key="4">
    <source>
        <dbReference type="EMBL" id="MBD8120993.1"/>
    </source>
</evidence>
<dbReference type="InterPro" id="IPR023696">
    <property type="entry name" value="Ureohydrolase_dom_sf"/>
</dbReference>
<dbReference type="Proteomes" id="UP000625247">
    <property type="component" value="Unassembled WGS sequence"/>
</dbReference>
<evidence type="ECO:0000313" key="5">
    <source>
        <dbReference type="Proteomes" id="UP000625247"/>
    </source>
</evidence>
<evidence type="ECO:0000256" key="1">
    <source>
        <dbReference type="ARBA" id="ARBA00022723"/>
    </source>
</evidence>
<keyword evidence="1" id="KW-0479">Metal-binding</keyword>
<accession>A0ABR9A644</accession>
<sequence length="326" mass="34982">MDFPLTVAPSKKHQSFLWSPICTDLDTLDAHVAIIGMPYGKAYVAEHISNDQSKAPDAIRAMSDRICRALHHYDFDVGGPIYDNRALKVVDCGNVPADPTDLGSHGLRSEQAIRKILDAGALPIILGGDHSIPIPILRAYEGRGEITLIHIDAHLDWRDEINGVRDGLSSPIRRASEMAHIGEIFQIGLRAQGSGRQADFQAAVDYGAHLITAYDVHDSGMQTVLDQIPDNGNYYLTIDADGLDPSIMPGVAGPALGGITYVQMRKLIHGLVNKGKVVGMDIVEITPGTDVNNISCITAGRLIVNLIGAAVRADYFDAPALPAAAI</sequence>
<dbReference type="InterPro" id="IPR006035">
    <property type="entry name" value="Ureohydrolase"/>
</dbReference>
<dbReference type="Gene3D" id="3.40.800.10">
    <property type="entry name" value="Ureohydrolase domain"/>
    <property type="match status" value="1"/>
</dbReference>
<dbReference type="Pfam" id="PF00491">
    <property type="entry name" value="Arginase"/>
    <property type="match status" value="1"/>
</dbReference>
<comment type="caution">
    <text evidence="4">The sequence shown here is derived from an EMBL/GenBank/DDBJ whole genome shotgun (WGS) entry which is preliminary data.</text>
</comment>
<reference evidence="4 5" key="1">
    <citation type="journal article" date="2020" name="FEMS Microbiol. Ecol.">
        <title>Temporal dynamics of bacterial communities during seed development and maturation.</title>
        <authorList>
            <person name="Chesneau G."/>
            <person name="Torres-Cortes G."/>
            <person name="Briand M."/>
            <person name="Darrasse A."/>
            <person name="Preveaux A."/>
            <person name="Marais C."/>
            <person name="Jacques M.A."/>
            <person name="Shade A."/>
            <person name="Barret M."/>
        </authorList>
    </citation>
    <scope>NUCLEOTIDE SEQUENCE [LARGE SCALE GENOMIC DNA]</scope>
    <source>
        <strain evidence="4 5">CFBP13723</strain>
    </source>
</reference>
<dbReference type="PANTHER" id="PTHR11358:SF26">
    <property type="entry name" value="GUANIDINO ACID HYDROLASE, MITOCHONDRIAL"/>
    <property type="match status" value="1"/>
</dbReference>
<gene>
    <name evidence="4" type="ORF">IFT62_07185</name>
</gene>
<dbReference type="PIRSF" id="PIRSF036979">
    <property type="entry name" value="Arginase"/>
    <property type="match status" value="1"/>
</dbReference>